<gene>
    <name evidence="1" type="ORF">METZ01_LOCUS443614</name>
</gene>
<organism evidence="1">
    <name type="scientific">marine metagenome</name>
    <dbReference type="NCBI Taxonomy" id="408172"/>
    <lineage>
        <taxon>unclassified sequences</taxon>
        <taxon>metagenomes</taxon>
        <taxon>ecological metagenomes</taxon>
    </lineage>
</organism>
<dbReference type="AlphaFoldDB" id="A0A382Z642"/>
<dbReference type="EMBL" id="UINC01181188">
    <property type="protein sequence ID" value="SVD90760.1"/>
    <property type="molecule type" value="Genomic_DNA"/>
</dbReference>
<name>A0A382Z642_9ZZZZ</name>
<proteinExistence type="predicted"/>
<reference evidence="1" key="1">
    <citation type="submission" date="2018-05" db="EMBL/GenBank/DDBJ databases">
        <authorList>
            <person name="Lanie J.A."/>
            <person name="Ng W.-L."/>
            <person name="Kazmierczak K.M."/>
            <person name="Andrzejewski T.M."/>
            <person name="Davidsen T.M."/>
            <person name="Wayne K.J."/>
            <person name="Tettelin H."/>
            <person name="Glass J.I."/>
            <person name="Rusch D."/>
            <person name="Podicherti R."/>
            <person name="Tsui H.-C.T."/>
            <person name="Winkler M.E."/>
        </authorList>
    </citation>
    <scope>NUCLEOTIDE SEQUENCE</scope>
</reference>
<evidence type="ECO:0000313" key="1">
    <source>
        <dbReference type="EMBL" id="SVD90760.1"/>
    </source>
</evidence>
<protein>
    <submittedName>
        <fullName evidence="1">Uncharacterized protein</fullName>
    </submittedName>
</protein>
<sequence>MKADKVRSAPQYGEDSKMKMRTATFALLLMLFMQPTASRAVELSEADFKRLHGELRPAADEPWRTIPWKIYLFDAQHAAAKSQKPIFIWAMDGHPLGCT</sequence>
<accession>A0A382Z642</accession>